<dbReference type="GO" id="GO:0000408">
    <property type="term" value="C:EKC/KEOPS complex"/>
    <property type="evidence" value="ECO:0007669"/>
    <property type="project" value="TreeGrafter"/>
</dbReference>
<evidence type="ECO:0000256" key="2">
    <source>
        <dbReference type="ARBA" id="ARBA00005546"/>
    </source>
</evidence>
<dbReference type="InterPro" id="IPR036504">
    <property type="entry name" value="CGI121/TPRKB_sf"/>
</dbReference>
<keyword evidence="4 5" id="KW-0539">Nucleus</keyword>
<evidence type="ECO:0000256" key="3">
    <source>
        <dbReference type="ARBA" id="ARBA00022694"/>
    </source>
</evidence>
<dbReference type="InterPro" id="IPR013926">
    <property type="entry name" value="CGI121/TPRKB"/>
</dbReference>
<accession>A0A1B6C578</accession>
<dbReference type="Pfam" id="PF08617">
    <property type="entry name" value="CGI-121"/>
    <property type="match status" value="1"/>
</dbReference>
<proteinExistence type="inferred from homology"/>
<evidence type="ECO:0000256" key="4">
    <source>
        <dbReference type="ARBA" id="ARBA00023242"/>
    </source>
</evidence>
<evidence type="ECO:0000313" key="6">
    <source>
        <dbReference type="EMBL" id="JAS08385.1"/>
    </source>
</evidence>
<dbReference type="PANTHER" id="PTHR15840:SF10">
    <property type="entry name" value="EKC_KEOPS COMPLEX SUBUNIT TPRKB"/>
    <property type="match status" value="1"/>
</dbReference>
<dbReference type="GO" id="GO:0005829">
    <property type="term" value="C:cytosol"/>
    <property type="evidence" value="ECO:0007669"/>
    <property type="project" value="TreeGrafter"/>
</dbReference>
<comment type="subcellular location">
    <subcellularLocation>
        <location evidence="1">Nucleus</location>
    </subcellularLocation>
</comment>
<reference evidence="6" key="1">
    <citation type="submission" date="2015-12" db="EMBL/GenBank/DDBJ databases">
        <title>De novo transcriptome assembly of four potential Pierce s Disease insect vectors from Arizona vineyards.</title>
        <authorList>
            <person name="Tassone E.E."/>
        </authorList>
    </citation>
    <scope>NUCLEOTIDE SEQUENCE</scope>
</reference>
<evidence type="ECO:0000256" key="5">
    <source>
        <dbReference type="RuleBase" id="RU004398"/>
    </source>
</evidence>
<dbReference type="NCBIfam" id="NF011465">
    <property type="entry name" value="PRK14886.1-1"/>
    <property type="match status" value="1"/>
</dbReference>
<gene>
    <name evidence="6" type="ORF">g.29857</name>
</gene>
<dbReference type="AlphaFoldDB" id="A0A1B6C578"/>
<protein>
    <recommendedName>
        <fullName evidence="7">EKC/KEOPS complex subunit CGI121</fullName>
    </recommendedName>
</protein>
<sequence length="175" mass="19614">MKVRQFNLECNKVIQFALMSDVKNIKGIRESVLNQTLKCAIVKANLIVDVFQLLIAANKAVISQALGKLTSKTLYTEVLFNLSLSKNISQSLVKFGIDDSVTDVIVILIGENKSDLKMDNILSVIDGYHQDFSQLLKYTNIKLVKQIYKICDLELTKSTLLDLIISKIAFKDITS</sequence>
<comment type="similarity">
    <text evidence="2 5">Belongs to the CGI121/TPRKB family.</text>
</comment>
<organism evidence="6">
    <name type="scientific">Clastoptera arizonana</name>
    <name type="common">Arizona spittle bug</name>
    <dbReference type="NCBI Taxonomy" id="38151"/>
    <lineage>
        <taxon>Eukaryota</taxon>
        <taxon>Metazoa</taxon>
        <taxon>Ecdysozoa</taxon>
        <taxon>Arthropoda</taxon>
        <taxon>Hexapoda</taxon>
        <taxon>Insecta</taxon>
        <taxon>Pterygota</taxon>
        <taxon>Neoptera</taxon>
        <taxon>Paraneoptera</taxon>
        <taxon>Hemiptera</taxon>
        <taxon>Auchenorrhyncha</taxon>
        <taxon>Cercopoidea</taxon>
        <taxon>Clastopteridae</taxon>
        <taxon>Clastoptera</taxon>
    </lineage>
</organism>
<dbReference type="SUPFAM" id="SSF143870">
    <property type="entry name" value="PF0523-like"/>
    <property type="match status" value="1"/>
</dbReference>
<dbReference type="EMBL" id="GEDC01028913">
    <property type="protein sequence ID" value="JAS08385.1"/>
    <property type="molecule type" value="Transcribed_RNA"/>
</dbReference>
<dbReference type="Gene3D" id="3.30.2380.10">
    <property type="entry name" value="CGI121/TPRKB"/>
    <property type="match status" value="1"/>
</dbReference>
<dbReference type="GO" id="GO:0002949">
    <property type="term" value="P:tRNA threonylcarbamoyladenosine modification"/>
    <property type="evidence" value="ECO:0007669"/>
    <property type="project" value="TreeGrafter"/>
</dbReference>
<dbReference type="GO" id="GO:0005634">
    <property type="term" value="C:nucleus"/>
    <property type="evidence" value="ECO:0007669"/>
    <property type="project" value="UniProtKB-SubCell"/>
</dbReference>
<name>A0A1B6C578_9HEMI</name>
<evidence type="ECO:0008006" key="7">
    <source>
        <dbReference type="Google" id="ProtNLM"/>
    </source>
</evidence>
<keyword evidence="3" id="KW-0819">tRNA processing</keyword>
<evidence type="ECO:0000256" key="1">
    <source>
        <dbReference type="ARBA" id="ARBA00004123"/>
    </source>
</evidence>
<dbReference type="PANTHER" id="PTHR15840">
    <property type="entry name" value="CGI-121 FAMILY MEMBER"/>
    <property type="match status" value="1"/>
</dbReference>